<dbReference type="Proteomes" id="UP000270927">
    <property type="component" value="Unassembled WGS sequence"/>
</dbReference>
<dbReference type="SUPFAM" id="SSF103491">
    <property type="entry name" value="Preprotein translocase SecY subunit"/>
    <property type="match status" value="1"/>
</dbReference>
<dbReference type="PRINTS" id="PR00303">
    <property type="entry name" value="SECYTRNLCASE"/>
</dbReference>
<dbReference type="RefSeq" id="WP_123662932.1">
    <property type="nucleotide sequence ID" value="NZ_RARA01000024.1"/>
</dbReference>
<keyword evidence="7 10" id="KW-0811">Translocation</keyword>
<feature type="transmembrane region" description="Helical" evidence="10">
    <location>
        <begin position="71"/>
        <end position="93"/>
    </location>
</feature>
<feature type="transmembrane region" description="Helical" evidence="10">
    <location>
        <begin position="113"/>
        <end position="133"/>
    </location>
</feature>
<comment type="subcellular location">
    <subcellularLocation>
        <location evidence="10">Cell membrane</location>
        <topology evidence="10">Multi-pass membrane protein</topology>
    </subcellularLocation>
    <subcellularLocation>
        <location evidence="1">Membrane</location>
        <topology evidence="1">Multi-pass membrane protein</topology>
    </subcellularLocation>
</comment>
<evidence type="ECO:0000256" key="10">
    <source>
        <dbReference type="HAMAP-Rule" id="MF_01465"/>
    </source>
</evidence>
<keyword evidence="8 10" id="KW-0472">Membrane</keyword>
<protein>
    <recommendedName>
        <fullName evidence="9 10">Protein translocase subunit SecY</fullName>
    </recommendedName>
</protein>
<sequence length="430" mass="47485">MNNLFKVIKDVFLIKELRTRIGNTLLFLWLFRVGAAMVLPGIDMTQISGKVKGVLGLLDSFLGGSFSKGSVFALGVAPYISASIIMQLLSIAWPKIQKIQRDGEMGKRKIAQISRILTIFIAIVQSFQYLLAISSKGMVAIDRTFFIAISVVILTAGTIFCMWLGEQITDKGVGNGITMLIMVGVVSSFPGALYQEAVHRGSRGILLFVFELFFLFLIVLATVAFTQATRRVPIQYAKQLSSSTVYGGKCQYIPFKLNGAGVMPIIFAQLLIFCISLVLSIWDGKVVWLANASRMLQDITSWPFNLLFAFLIIVFTFFYTAITVNPVQIAEDMKRANSFIPGVTSGNATARFLDDVLDRITLPSAIFLAIIAILPAFAHMVDLSPDFARFCGGTSLLIVVSSMLETIQQIESYLLMRRYEVIINTGARIK</sequence>
<feature type="transmembrane region" description="Helical" evidence="10">
    <location>
        <begin position="387"/>
        <end position="407"/>
    </location>
</feature>
<feature type="transmembrane region" description="Helical" evidence="10">
    <location>
        <begin position="172"/>
        <end position="193"/>
    </location>
</feature>
<evidence type="ECO:0000256" key="2">
    <source>
        <dbReference type="ARBA" id="ARBA00005751"/>
    </source>
</evidence>
<dbReference type="InterPro" id="IPR002208">
    <property type="entry name" value="SecY/SEC61-alpha"/>
</dbReference>
<dbReference type="PROSITE" id="PS00755">
    <property type="entry name" value="SECY_1"/>
    <property type="match status" value="1"/>
</dbReference>
<gene>
    <name evidence="10 12" type="primary">secY</name>
    <name evidence="12" type="ORF">EDM02_02985</name>
</gene>
<accession>A0A3N2QCC4</accession>
<dbReference type="GO" id="GO:0006605">
    <property type="term" value="P:protein targeting"/>
    <property type="evidence" value="ECO:0007669"/>
    <property type="project" value="UniProtKB-UniRule"/>
</dbReference>
<comment type="subunit">
    <text evidence="10">Component of the Sec protein translocase complex. Heterotrimer consisting of SecY, SecE and SecG subunits. The heterotrimers can form oligomers, although 1 heterotrimer is thought to be able to translocate proteins. Interacts with the ribosome. Interacts with SecDF, and other proteins may be involved. Interacts with SecA.</text>
</comment>
<evidence type="ECO:0000256" key="1">
    <source>
        <dbReference type="ARBA" id="ARBA00004141"/>
    </source>
</evidence>
<dbReference type="GO" id="GO:0065002">
    <property type="term" value="P:intracellular protein transmembrane transport"/>
    <property type="evidence" value="ECO:0007669"/>
    <property type="project" value="UniProtKB-UniRule"/>
</dbReference>
<dbReference type="InterPro" id="IPR030659">
    <property type="entry name" value="SecY_CS"/>
</dbReference>
<feature type="transmembrane region" description="Helical" evidence="10">
    <location>
        <begin position="302"/>
        <end position="324"/>
    </location>
</feature>
<dbReference type="PANTHER" id="PTHR10906">
    <property type="entry name" value="SECY/SEC61-ALPHA FAMILY MEMBER"/>
    <property type="match status" value="1"/>
</dbReference>
<feature type="transmembrane region" description="Helical" evidence="10">
    <location>
        <begin position="360"/>
        <end position="381"/>
    </location>
</feature>
<dbReference type="PIRSF" id="PIRSF004557">
    <property type="entry name" value="SecY"/>
    <property type="match status" value="1"/>
</dbReference>
<dbReference type="Gene3D" id="1.10.3370.10">
    <property type="entry name" value="SecY subunit domain"/>
    <property type="match status" value="1"/>
</dbReference>
<dbReference type="GO" id="GO:0005886">
    <property type="term" value="C:plasma membrane"/>
    <property type="evidence" value="ECO:0007669"/>
    <property type="project" value="UniProtKB-SubCell"/>
</dbReference>
<evidence type="ECO:0000256" key="7">
    <source>
        <dbReference type="ARBA" id="ARBA00023010"/>
    </source>
</evidence>
<evidence type="ECO:0000256" key="4">
    <source>
        <dbReference type="ARBA" id="ARBA00022692"/>
    </source>
</evidence>
<name>A0A3N2QCC4_9BACT</name>
<comment type="similarity">
    <text evidence="2 10 11">Belongs to the SecY/SEC61-alpha family.</text>
</comment>
<reference evidence="12 13" key="1">
    <citation type="submission" date="2018-09" db="EMBL/GenBank/DDBJ databases">
        <title>Comparative Genomics of Wolbachia-Cardinium Dual Endosymbiosis in a Plant-Parasitic Nematode.</title>
        <authorList>
            <person name="Brown A.M.V."/>
            <person name="Wasala S.K."/>
            <person name="Howe D.K."/>
            <person name="Peetz A.B."/>
            <person name="Zasada I.A."/>
            <person name="Denver D.R."/>
        </authorList>
    </citation>
    <scope>NUCLEOTIDE SEQUENCE [LARGE SCALE GENOMIC DNA]</scope>
    <source>
        <strain evidence="12 13">Pp_1</strain>
    </source>
</reference>
<keyword evidence="5 10" id="KW-0653">Protein transport</keyword>
<keyword evidence="13" id="KW-1185">Reference proteome</keyword>
<dbReference type="OrthoDB" id="9809248at2"/>
<feature type="transmembrane region" description="Helical" evidence="10">
    <location>
        <begin position="205"/>
        <end position="225"/>
    </location>
</feature>
<organism evidence="12 13">
    <name type="scientific">Candidatus Cardinium hertigii</name>
    <dbReference type="NCBI Taxonomy" id="247481"/>
    <lineage>
        <taxon>Bacteria</taxon>
        <taxon>Pseudomonadati</taxon>
        <taxon>Bacteroidota</taxon>
        <taxon>Cytophagia</taxon>
        <taxon>Cytophagales</taxon>
        <taxon>Amoebophilaceae</taxon>
        <taxon>Candidatus Cardinium</taxon>
    </lineage>
</organism>
<proteinExistence type="inferred from homology"/>
<dbReference type="EMBL" id="RARA01000024">
    <property type="protein sequence ID" value="ROT47435.1"/>
    <property type="molecule type" value="Genomic_DNA"/>
</dbReference>
<dbReference type="Pfam" id="PF00344">
    <property type="entry name" value="SecY"/>
    <property type="match status" value="1"/>
</dbReference>
<dbReference type="GO" id="GO:0043952">
    <property type="term" value="P:protein transport by the Sec complex"/>
    <property type="evidence" value="ECO:0007669"/>
    <property type="project" value="UniProtKB-UniRule"/>
</dbReference>
<feature type="transmembrane region" description="Helical" evidence="10">
    <location>
        <begin position="261"/>
        <end position="282"/>
    </location>
</feature>
<dbReference type="InterPro" id="IPR023201">
    <property type="entry name" value="SecY_dom_sf"/>
</dbReference>
<evidence type="ECO:0000313" key="12">
    <source>
        <dbReference type="EMBL" id="ROT47435.1"/>
    </source>
</evidence>
<evidence type="ECO:0000256" key="9">
    <source>
        <dbReference type="ARBA" id="ARBA00039733"/>
    </source>
</evidence>
<keyword evidence="6 10" id="KW-1133">Transmembrane helix</keyword>
<feature type="transmembrane region" description="Helical" evidence="10">
    <location>
        <begin position="145"/>
        <end position="165"/>
    </location>
</feature>
<dbReference type="FunFam" id="1.10.3370.10:FF:000001">
    <property type="entry name" value="Preprotein translocase subunit SecY"/>
    <property type="match status" value="1"/>
</dbReference>
<comment type="function">
    <text evidence="10">The central subunit of the protein translocation channel SecYEG. Consists of two halves formed by TMs 1-5 and 6-10. These two domains form a lateral gate at the front which open onto the bilayer between TMs 2 and 7, and are clamped together by SecE at the back. The channel is closed by both a pore ring composed of hydrophobic SecY resides and a short helix (helix 2A) on the extracellular side of the membrane which forms a plug. The plug probably moves laterally to allow the channel to open. The ring and the pore may move independently.</text>
</comment>
<evidence type="ECO:0000256" key="6">
    <source>
        <dbReference type="ARBA" id="ARBA00022989"/>
    </source>
</evidence>
<dbReference type="HAMAP" id="MF_01465">
    <property type="entry name" value="SecY"/>
    <property type="match status" value="1"/>
</dbReference>
<keyword evidence="4 10" id="KW-0812">Transmembrane</keyword>
<dbReference type="NCBIfam" id="TIGR00967">
    <property type="entry name" value="3a0501s007"/>
    <property type="match status" value="1"/>
</dbReference>
<keyword evidence="10" id="KW-1003">Cell membrane</keyword>
<evidence type="ECO:0000313" key="13">
    <source>
        <dbReference type="Proteomes" id="UP000270927"/>
    </source>
</evidence>
<keyword evidence="3 10" id="KW-0813">Transport</keyword>
<evidence type="ECO:0000256" key="3">
    <source>
        <dbReference type="ARBA" id="ARBA00022448"/>
    </source>
</evidence>
<evidence type="ECO:0000256" key="5">
    <source>
        <dbReference type="ARBA" id="ARBA00022927"/>
    </source>
</evidence>
<evidence type="ECO:0000256" key="11">
    <source>
        <dbReference type="RuleBase" id="RU004349"/>
    </source>
</evidence>
<feature type="transmembrane region" description="Helical" evidence="10">
    <location>
        <begin position="21"/>
        <end position="42"/>
    </location>
</feature>
<dbReference type="AlphaFoldDB" id="A0A3N2QCC4"/>
<dbReference type="InterPro" id="IPR026593">
    <property type="entry name" value="SecY"/>
</dbReference>
<evidence type="ECO:0000256" key="8">
    <source>
        <dbReference type="ARBA" id="ARBA00023136"/>
    </source>
</evidence>
<comment type="caution">
    <text evidence="12">The sequence shown here is derived from an EMBL/GenBank/DDBJ whole genome shotgun (WGS) entry which is preliminary data.</text>
</comment>